<dbReference type="OrthoDB" id="809632at2759"/>
<dbReference type="EMBL" id="MU007009">
    <property type="protein sequence ID" value="KAF2436711.1"/>
    <property type="molecule type" value="Genomic_DNA"/>
</dbReference>
<evidence type="ECO:0000313" key="2">
    <source>
        <dbReference type="Proteomes" id="UP000800235"/>
    </source>
</evidence>
<dbReference type="SUPFAM" id="SSF50129">
    <property type="entry name" value="GroES-like"/>
    <property type="match status" value="1"/>
</dbReference>
<sequence>MYGVLVTNWSKAPIYVELDNPSIPDPGTVQIKVTATGLHSVVRSRASGKHFSSGDLPHVPGVDGVGKTSDGQSVYFSTFNTGGSYCDVVNVPRQAISPLPAGVDEIQVAAYTNPGLSSWMALKTRTNNLPPNFTVLIMGTTSASGTFAVSVARALGAGRVIGCARNTKKMSSLGLDEMIELREPVADTDFSMARDVDVVLDYLYGAPTEQLFKSPLASSRRVQYVHIGGLAGLEFEFARCPHSIKEHHHCGVCSGQFRYGRAGGRTPKAA</sequence>
<comment type="caution">
    <text evidence="1">The sequence shown here is derived from an EMBL/GenBank/DDBJ whole genome shotgun (WGS) entry which is preliminary data.</text>
</comment>
<dbReference type="SUPFAM" id="SSF51735">
    <property type="entry name" value="NAD(P)-binding Rossmann-fold domains"/>
    <property type="match status" value="1"/>
</dbReference>
<dbReference type="Proteomes" id="UP000800235">
    <property type="component" value="Unassembled WGS sequence"/>
</dbReference>
<dbReference type="Gene3D" id="3.90.180.10">
    <property type="entry name" value="Medium-chain alcohol dehydrogenases, catalytic domain"/>
    <property type="match status" value="1"/>
</dbReference>
<dbReference type="InterPro" id="IPR011032">
    <property type="entry name" value="GroES-like_sf"/>
</dbReference>
<dbReference type="InterPro" id="IPR051397">
    <property type="entry name" value="Zn-ADH-like_protein"/>
</dbReference>
<organism evidence="1 2">
    <name type="scientific">Tothia fuscella</name>
    <dbReference type="NCBI Taxonomy" id="1048955"/>
    <lineage>
        <taxon>Eukaryota</taxon>
        <taxon>Fungi</taxon>
        <taxon>Dikarya</taxon>
        <taxon>Ascomycota</taxon>
        <taxon>Pezizomycotina</taxon>
        <taxon>Dothideomycetes</taxon>
        <taxon>Pleosporomycetidae</taxon>
        <taxon>Venturiales</taxon>
        <taxon>Cylindrosympodiaceae</taxon>
        <taxon>Tothia</taxon>
    </lineage>
</organism>
<dbReference type="InterPro" id="IPR036291">
    <property type="entry name" value="NAD(P)-bd_dom_sf"/>
</dbReference>
<gene>
    <name evidence="1" type="ORF">EJ08DRAFT_654898</name>
</gene>
<dbReference type="GO" id="GO:0016491">
    <property type="term" value="F:oxidoreductase activity"/>
    <property type="evidence" value="ECO:0007669"/>
    <property type="project" value="TreeGrafter"/>
</dbReference>
<dbReference type="PANTHER" id="PTHR43677">
    <property type="entry name" value="SHORT-CHAIN DEHYDROGENASE/REDUCTASE"/>
    <property type="match status" value="1"/>
</dbReference>
<protein>
    <recommendedName>
        <fullName evidence="3">Quinone oxidoreductase</fullName>
    </recommendedName>
</protein>
<accession>A0A9P4P3G0</accession>
<dbReference type="PANTHER" id="PTHR43677:SF11">
    <property type="entry name" value="ZINC-CONTAINING ALCOHOL DEHYDROGENASE"/>
    <property type="match status" value="1"/>
</dbReference>
<evidence type="ECO:0008006" key="3">
    <source>
        <dbReference type="Google" id="ProtNLM"/>
    </source>
</evidence>
<keyword evidence="2" id="KW-1185">Reference proteome</keyword>
<proteinExistence type="predicted"/>
<dbReference type="AlphaFoldDB" id="A0A9P4P3G0"/>
<reference evidence="1" key="1">
    <citation type="journal article" date="2020" name="Stud. Mycol.">
        <title>101 Dothideomycetes genomes: a test case for predicting lifestyles and emergence of pathogens.</title>
        <authorList>
            <person name="Haridas S."/>
            <person name="Albert R."/>
            <person name="Binder M."/>
            <person name="Bloem J."/>
            <person name="Labutti K."/>
            <person name="Salamov A."/>
            <person name="Andreopoulos B."/>
            <person name="Baker S."/>
            <person name="Barry K."/>
            <person name="Bills G."/>
            <person name="Bluhm B."/>
            <person name="Cannon C."/>
            <person name="Castanera R."/>
            <person name="Culley D."/>
            <person name="Daum C."/>
            <person name="Ezra D."/>
            <person name="Gonzalez J."/>
            <person name="Henrissat B."/>
            <person name="Kuo A."/>
            <person name="Liang C."/>
            <person name="Lipzen A."/>
            <person name="Lutzoni F."/>
            <person name="Magnuson J."/>
            <person name="Mondo S."/>
            <person name="Nolan M."/>
            <person name="Ohm R."/>
            <person name="Pangilinan J."/>
            <person name="Park H.-J."/>
            <person name="Ramirez L."/>
            <person name="Alfaro M."/>
            <person name="Sun H."/>
            <person name="Tritt A."/>
            <person name="Yoshinaga Y."/>
            <person name="Zwiers L.-H."/>
            <person name="Turgeon B."/>
            <person name="Goodwin S."/>
            <person name="Spatafora J."/>
            <person name="Crous P."/>
            <person name="Grigoriev I."/>
        </authorList>
    </citation>
    <scope>NUCLEOTIDE SEQUENCE</scope>
    <source>
        <strain evidence="1">CBS 130266</strain>
    </source>
</reference>
<dbReference type="Gene3D" id="3.40.50.720">
    <property type="entry name" value="NAD(P)-binding Rossmann-like Domain"/>
    <property type="match status" value="1"/>
</dbReference>
<name>A0A9P4P3G0_9PEZI</name>
<evidence type="ECO:0000313" key="1">
    <source>
        <dbReference type="EMBL" id="KAF2436711.1"/>
    </source>
</evidence>